<dbReference type="PANTHER" id="PTHR10209">
    <property type="entry name" value="OXIDOREDUCTASE, 2OG-FE II OXYGENASE FAMILY PROTEIN"/>
    <property type="match status" value="1"/>
</dbReference>
<keyword evidence="1" id="KW-0479">Metal-binding</keyword>
<sequence length="112" mass="12333">MGEVDPAFIQDTQHGPKLAVIEAEGIPLIDLSSANASNHVSQIADASKNRGFFQVINHGMPSESRRKIEDAARKFFALPLDWKEVFDFVVSSPAFIPASPDPDDKELKELIN</sequence>
<dbReference type="InterPro" id="IPR026992">
    <property type="entry name" value="DIOX_N"/>
</dbReference>
<evidence type="ECO:0000256" key="1">
    <source>
        <dbReference type="ARBA" id="ARBA00022723"/>
    </source>
</evidence>
<dbReference type="GO" id="GO:0046872">
    <property type="term" value="F:metal ion binding"/>
    <property type="evidence" value="ECO:0007669"/>
    <property type="project" value="UniProtKB-KW"/>
</dbReference>
<reference evidence="5 6" key="1">
    <citation type="journal article" date="2018" name="PLoS Genet.">
        <title>Population sequencing reveals clonal diversity and ancestral inbreeding in the grapevine cultivar Chardonnay.</title>
        <authorList>
            <person name="Roach M.J."/>
            <person name="Johnson D.L."/>
            <person name="Bohlmann J."/>
            <person name="van Vuuren H.J."/>
            <person name="Jones S.J."/>
            <person name="Pretorius I.S."/>
            <person name="Schmidt S.A."/>
            <person name="Borneman A.R."/>
        </authorList>
    </citation>
    <scope>NUCLEOTIDE SEQUENCE [LARGE SCALE GENOMIC DNA]</scope>
    <source>
        <strain evidence="6">cv. Chardonnay</strain>
        <tissue evidence="5">Leaf</tissue>
    </source>
</reference>
<dbReference type="Proteomes" id="UP000288805">
    <property type="component" value="Unassembled WGS sequence"/>
</dbReference>
<organism evidence="5 6">
    <name type="scientific">Vitis vinifera</name>
    <name type="common">Grape</name>
    <dbReference type="NCBI Taxonomy" id="29760"/>
    <lineage>
        <taxon>Eukaryota</taxon>
        <taxon>Viridiplantae</taxon>
        <taxon>Streptophyta</taxon>
        <taxon>Embryophyta</taxon>
        <taxon>Tracheophyta</taxon>
        <taxon>Spermatophyta</taxon>
        <taxon>Magnoliopsida</taxon>
        <taxon>eudicotyledons</taxon>
        <taxon>Gunneridae</taxon>
        <taxon>Pentapetalae</taxon>
        <taxon>rosids</taxon>
        <taxon>Vitales</taxon>
        <taxon>Vitaceae</taxon>
        <taxon>Viteae</taxon>
        <taxon>Vitis</taxon>
    </lineage>
</organism>
<evidence type="ECO:0000313" key="6">
    <source>
        <dbReference type="Proteomes" id="UP000288805"/>
    </source>
</evidence>
<dbReference type="PANTHER" id="PTHR10209:SF744">
    <property type="entry name" value="PROTEIN DMR6-LIKE OXYGENASE 2-LIKE"/>
    <property type="match status" value="1"/>
</dbReference>
<gene>
    <name evidence="5" type="ORF">CK203_020653</name>
</gene>
<name>A0A438FMM4_VITVI</name>
<evidence type="ECO:0000256" key="3">
    <source>
        <dbReference type="ARBA" id="ARBA00023004"/>
    </source>
</evidence>
<accession>A0A438FMM4</accession>
<dbReference type="Gene3D" id="2.60.120.330">
    <property type="entry name" value="B-lactam Antibiotic, Isopenicillin N Synthase, Chain"/>
    <property type="match status" value="1"/>
</dbReference>
<protein>
    <recommendedName>
        <fullName evidence="4">Non-haem dioxygenase N-terminal domain-containing protein</fullName>
    </recommendedName>
</protein>
<dbReference type="InterPro" id="IPR027443">
    <property type="entry name" value="IPNS-like_sf"/>
</dbReference>
<dbReference type="Pfam" id="PF14226">
    <property type="entry name" value="DIOX_N"/>
    <property type="match status" value="1"/>
</dbReference>
<evidence type="ECO:0000256" key="2">
    <source>
        <dbReference type="ARBA" id="ARBA00023002"/>
    </source>
</evidence>
<evidence type="ECO:0000313" key="5">
    <source>
        <dbReference type="EMBL" id="RVW61241.1"/>
    </source>
</evidence>
<dbReference type="SUPFAM" id="SSF51197">
    <property type="entry name" value="Clavaminate synthase-like"/>
    <property type="match status" value="1"/>
</dbReference>
<feature type="domain" description="Non-haem dioxygenase N-terminal" evidence="4">
    <location>
        <begin position="26"/>
        <end position="86"/>
    </location>
</feature>
<proteinExistence type="predicted"/>
<evidence type="ECO:0000259" key="4">
    <source>
        <dbReference type="Pfam" id="PF14226"/>
    </source>
</evidence>
<dbReference type="GO" id="GO:0016491">
    <property type="term" value="F:oxidoreductase activity"/>
    <property type="evidence" value="ECO:0007669"/>
    <property type="project" value="UniProtKB-KW"/>
</dbReference>
<dbReference type="AlphaFoldDB" id="A0A438FMM4"/>
<dbReference type="EMBL" id="QGNW01000842">
    <property type="protein sequence ID" value="RVW61241.1"/>
    <property type="molecule type" value="Genomic_DNA"/>
</dbReference>
<keyword evidence="3" id="KW-0408">Iron</keyword>
<keyword evidence="2" id="KW-0560">Oxidoreductase</keyword>
<comment type="caution">
    <text evidence="5">The sequence shown here is derived from an EMBL/GenBank/DDBJ whole genome shotgun (WGS) entry which is preliminary data.</text>
</comment>